<protein>
    <submittedName>
        <fullName evidence="1">Uncharacterized protein</fullName>
    </submittedName>
</protein>
<sequence length="79" mass="8814">MVRFAPTSKQPRAYPQGGKEVYGFTPIILSGEKQAEQVLPLLIKKYRFIDFDESVFDAVKGACYDVAMGICEKIGSTKH</sequence>
<evidence type="ECO:0000313" key="1">
    <source>
        <dbReference type="EMBL" id="PMC11452.1"/>
    </source>
</evidence>
<organism evidence="1 2">
    <name type="scientific">Hoylesella timonensis</name>
    <dbReference type="NCBI Taxonomy" id="386414"/>
    <lineage>
        <taxon>Bacteria</taxon>
        <taxon>Pseudomonadati</taxon>
        <taxon>Bacteroidota</taxon>
        <taxon>Bacteroidia</taxon>
        <taxon>Bacteroidales</taxon>
        <taxon>Prevotellaceae</taxon>
        <taxon>Hoylesella</taxon>
    </lineage>
</organism>
<proteinExistence type="predicted"/>
<dbReference type="AlphaFoldDB" id="A0A2N6Q958"/>
<dbReference type="Proteomes" id="UP000235661">
    <property type="component" value="Unassembled WGS sequence"/>
</dbReference>
<comment type="caution">
    <text evidence="1">The sequence shown here is derived from an EMBL/GenBank/DDBJ whole genome shotgun (WGS) entry which is preliminary data.</text>
</comment>
<dbReference type="EMBL" id="PNGI01000001">
    <property type="protein sequence ID" value="PMC11452.1"/>
    <property type="molecule type" value="Genomic_DNA"/>
</dbReference>
<accession>A0A2N6Q958</accession>
<dbReference type="RefSeq" id="WP_102187691.1">
    <property type="nucleotide sequence ID" value="NZ_CAMQAB010000005.1"/>
</dbReference>
<reference evidence="1 2" key="1">
    <citation type="submission" date="2017-09" db="EMBL/GenBank/DDBJ databases">
        <title>Bacterial strain isolated from the female urinary microbiota.</title>
        <authorList>
            <person name="Thomas-White K."/>
            <person name="Kumar N."/>
            <person name="Forster S."/>
            <person name="Putonti C."/>
            <person name="Lawley T."/>
            <person name="Wolfe A.J."/>
        </authorList>
    </citation>
    <scope>NUCLEOTIDE SEQUENCE [LARGE SCALE GENOMIC DNA]</scope>
    <source>
        <strain evidence="1 2">UMB0818</strain>
    </source>
</reference>
<evidence type="ECO:0000313" key="2">
    <source>
        <dbReference type="Proteomes" id="UP000235661"/>
    </source>
</evidence>
<gene>
    <name evidence="1" type="ORF">CJ232_01530</name>
</gene>
<name>A0A2N6Q958_9BACT</name>